<sequence>MSDDTWTRATKELEALGLLTISIESWGDDERMRRVRRRYLLTDLSSIPGPS</sequence>
<organism evidence="1 2">
    <name type="scientific">Leifsonia aquatica ATCC 14665</name>
    <dbReference type="NCBI Taxonomy" id="1358026"/>
    <lineage>
        <taxon>Bacteria</taxon>
        <taxon>Bacillati</taxon>
        <taxon>Actinomycetota</taxon>
        <taxon>Actinomycetes</taxon>
        <taxon>Micrococcales</taxon>
        <taxon>Microbacteriaceae</taxon>
        <taxon>Leifsonia</taxon>
    </lineage>
</organism>
<dbReference type="EMBL" id="AWVQ01000178">
    <property type="protein sequence ID" value="ERK72177.1"/>
    <property type="molecule type" value="Genomic_DNA"/>
</dbReference>
<gene>
    <name evidence="1" type="ORF">N136_01464</name>
</gene>
<dbReference type="Proteomes" id="UP000016605">
    <property type="component" value="Unassembled WGS sequence"/>
</dbReference>
<name>U2TBV5_LEIAQ</name>
<dbReference type="HOGENOM" id="CLU_3100348_0_0_11"/>
<proteinExistence type="predicted"/>
<comment type="caution">
    <text evidence="1">The sequence shown here is derived from an EMBL/GenBank/DDBJ whole genome shotgun (WGS) entry which is preliminary data.</text>
</comment>
<reference evidence="1 2" key="1">
    <citation type="submission" date="2013-08" db="EMBL/GenBank/DDBJ databases">
        <authorList>
            <person name="Weinstock G."/>
            <person name="Sodergren E."/>
            <person name="Wylie T."/>
            <person name="Fulton L."/>
            <person name="Fulton R."/>
            <person name="Fronick C."/>
            <person name="O'Laughlin M."/>
            <person name="Godfrey J."/>
            <person name="Miner T."/>
            <person name="Herter B."/>
            <person name="Appelbaum E."/>
            <person name="Cordes M."/>
            <person name="Lek S."/>
            <person name="Wollam A."/>
            <person name="Pepin K.H."/>
            <person name="Palsikar V.B."/>
            <person name="Mitreva M."/>
            <person name="Wilson R.K."/>
        </authorList>
    </citation>
    <scope>NUCLEOTIDE SEQUENCE [LARGE SCALE GENOMIC DNA]</scope>
    <source>
        <strain evidence="1 2">ATCC 14665</strain>
    </source>
</reference>
<evidence type="ECO:0000313" key="2">
    <source>
        <dbReference type="Proteomes" id="UP000016605"/>
    </source>
</evidence>
<dbReference type="AlphaFoldDB" id="U2TBV5"/>
<protein>
    <submittedName>
        <fullName evidence="1">Uncharacterized protein</fullName>
    </submittedName>
</protein>
<accession>U2TBV5</accession>
<evidence type="ECO:0000313" key="1">
    <source>
        <dbReference type="EMBL" id="ERK72177.1"/>
    </source>
</evidence>